<keyword evidence="1" id="KW-0378">Hydrolase</keyword>
<sequence length="225" mass="26046">MRVKGLKEEINGLIFDMDGLLVNSEHLYWQANIQAAKEYDLSIPEDSYLKLVGSSAKDMENFYHKYFKTIKLRDQFIKRTDELVWQWADEGKLKLRPGVQEALDFFDQNHLKMSIASSNYDEYVQKFLWVTGIRNYFSFHLSYKDVLQDKLQPKPAPDIYLLAQEKMDLAKDELLVFEDSSTGVQAAASAGLDCIMVPDLKPASENDKKHALICKDFYEVINKIN</sequence>
<dbReference type="Gene3D" id="1.10.150.240">
    <property type="entry name" value="Putative phosphatase, domain 2"/>
    <property type="match status" value="1"/>
</dbReference>
<dbReference type="PATRIC" id="fig|1423758.3.peg.348"/>
<name>I7KG32_9LACO</name>
<dbReference type="PANTHER" id="PTHR18901:SF38">
    <property type="entry name" value="PSEUDOURIDINE-5'-PHOSPHATASE"/>
    <property type="match status" value="1"/>
</dbReference>
<dbReference type="InterPro" id="IPR006439">
    <property type="entry name" value="HAD-SF_hydro_IA"/>
</dbReference>
<accession>I7KG32</accession>
<keyword evidence="2" id="KW-1185">Reference proteome</keyword>
<dbReference type="Proteomes" id="UP000009320">
    <property type="component" value="Unassembled WGS sequence"/>
</dbReference>
<dbReference type="AlphaFoldDB" id="I7KG32"/>
<organism evidence="1 2">
    <name type="scientific">Lactobacillus hominis DSM 23910 = CRBIP 24.179</name>
    <dbReference type="NCBI Taxonomy" id="1423758"/>
    <lineage>
        <taxon>Bacteria</taxon>
        <taxon>Bacillati</taxon>
        <taxon>Bacillota</taxon>
        <taxon>Bacilli</taxon>
        <taxon>Lactobacillales</taxon>
        <taxon>Lactobacillaceae</taxon>
        <taxon>Lactobacillus</taxon>
    </lineage>
</organism>
<dbReference type="GO" id="GO:0016787">
    <property type="term" value="F:hydrolase activity"/>
    <property type="evidence" value="ECO:0007669"/>
    <property type="project" value="UniProtKB-KW"/>
</dbReference>
<dbReference type="OrthoDB" id="9797743at2"/>
<dbReference type="RefSeq" id="WP_008469447.1">
    <property type="nucleotide sequence ID" value="NZ_AYZP01000001.1"/>
</dbReference>
<protein>
    <submittedName>
        <fullName evidence="1">Putative hydrolase</fullName>
    </submittedName>
</protein>
<comment type="caution">
    <text evidence="1">The sequence shown here is derived from an EMBL/GenBank/DDBJ whole genome shotgun (WGS) entry which is preliminary data.</text>
</comment>
<dbReference type="STRING" id="1423758.FC41_GL000345"/>
<dbReference type="PANTHER" id="PTHR18901">
    <property type="entry name" value="2-DEOXYGLUCOSE-6-PHOSPHATE PHOSPHATASE 2"/>
    <property type="match status" value="1"/>
</dbReference>
<evidence type="ECO:0000313" key="2">
    <source>
        <dbReference type="Proteomes" id="UP000009320"/>
    </source>
</evidence>
<dbReference type="eggNOG" id="COG0637">
    <property type="taxonomic scope" value="Bacteria"/>
</dbReference>
<dbReference type="NCBIfam" id="TIGR01509">
    <property type="entry name" value="HAD-SF-IA-v3"/>
    <property type="match status" value="1"/>
</dbReference>
<dbReference type="Gene3D" id="3.40.50.1000">
    <property type="entry name" value="HAD superfamily/HAD-like"/>
    <property type="match status" value="1"/>
</dbReference>
<reference evidence="1 2" key="1">
    <citation type="submission" date="2012-06" db="EMBL/GenBank/DDBJ databases">
        <title>Draft Genome Sequence of Lactobacillus hominis Strain CRBIP 24.179T, isolated from human intestine.</title>
        <authorList>
            <person name="Cousin S."/>
            <person name="Ma L."/>
            <person name="Bizet C."/>
            <person name="Loux V."/>
            <person name="Bouchier C."/>
            <person name="Clermont D."/>
            <person name="Creno S."/>
        </authorList>
    </citation>
    <scope>NUCLEOTIDE SEQUENCE [LARGE SCALE GENOMIC DNA]</scope>
    <source>
        <strain evidence="2">CRBIP 24.179T</strain>
    </source>
</reference>
<dbReference type="InterPro" id="IPR023214">
    <property type="entry name" value="HAD_sf"/>
</dbReference>
<dbReference type="InterPro" id="IPR023198">
    <property type="entry name" value="PGP-like_dom2"/>
</dbReference>
<dbReference type="InterPro" id="IPR041492">
    <property type="entry name" value="HAD_2"/>
</dbReference>
<dbReference type="SUPFAM" id="SSF56784">
    <property type="entry name" value="HAD-like"/>
    <property type="match status" value="1"/>
</dbReference>
<dbReference type="CDD" id="cd07505">
    <property type="entry name" value="HAD_BPGM-like"/>
    <property type="match status" value="1"/>
</dbReference>
<dbReference type="InterPro" id="IPR036412">
    <property type="entry name" value="HAD-like_sf"/>
</dbReference>
<proteinExistence type="predicted"/>
<dbReference type="SFLD" id="SFLDS00003">
    <property type="entry name" value="Haloacid_Dehalogenase"/>
    <property type="match status" value="1"/>
</dbReference>
<dbReference type="EMBL" id="CAKE01000001">
    <property type="protein sequence ID" value="CCI80890.1"/>
    <property type="molecule type" value="Genomic_DNA"/>
</dbReference>
<evidence type="ECO:0000313" key="1">
    <source>
        <dbReference type="EMBL" id="CCI80890.1"/>
    </source>
</evidence>
<gene>
    <name evidence="1" type="ORF">BN55_03000</name>
</gene>
<dbReference type="SFLD" id="SFLDG01129">
    <property type="entry name" value="C1.5:_HAD__Beta-PGM__Phosphata"/>
    <property type="match status" value="1"/>
</dbReference>
<dbReference type="Pfam" id="PF13419">
    <property type="entry name" value="HAD_2"/>
    <property type="match status" value="1"/>
</dbReference>
<dbReference type="GeneID" id="82846179"/>